<proteinExistence type="predicted"/>
<keyword evidence="2" id="KW-1185">Reference proteome</keyword>
<protein>
    <submittedName>
        <fullName evidence="1">Uncharacterized protein</fullName>
    </submittedName>
</protein>
<evidence type="ECO:0000313" key="1">
    <source>
        <dbReference type="EMBL" id="MBO0952015.1"/>
    </source>
</evidence>
<comment type="caution">
    <text evidence="1">The sequence shown here is derived from an EMBL/GenBank/DDBJ whole genome shotgun (WGS) entry which is preliminary data.</text>
</comment>
<organism evidence="1 2">
    <name type="scientific">Fibrella forsythiae</name>
    <dbReference type="NCBI Taxonomy" id="2817061"/>
    <lineage>
        <taxon>Bacteria</taxon>
        <taxon>Pseudomonadati</taxon>
        <taxon>Bacteroidota</taxon>
        <taxon>Cytophagia</taxon>
        <taxon>Cytophagales</taxon>
        <taxon>Spirosomataceae</taxon>
        <taxon>Fibrella</taxon>
    </lineage>
</organism>
<accession>A0ABS3JPT1</accession>
<dbReference type="RefSeq" id="WP_207331962.1">
    <property type="nucleotide sequence ID" value="NZ_JAFMYW010000009.1"/>
</dbReference>
<sequence length="121" mass="13827">MAYITKSNFEGRGPLSRYRSIHLEYGCPRLWADYRDYQIPQEITQDPVKVESFNTLKTAKAEQWDLLSVTEVASDLSIDLRQHISPAFIKVIPNSGPEGIGDDLDPYLNQGYKLCNTCFRP</sequence>
<reference evidence="1 2" key="1">
    <citation type="submission" date="2021-03" db="EMBL/GenBank/DDBJ databases">
        <title>Fibrella sp. HMF5405 genome sequencing and assembly.</title>
        <authorList>
            <person name="Kang H."/>
            <person name="Kim H."/>
            <person name="Bae S."/>
            <person name="Joh K."/>
        </authorList>
    </citation>
    <scope>NUCLEOTIDE SEQUENCE [LARGE SCALE GENOMIC DNA]</scope>
    <source>
        <strain evidence="1 2">HMF5405</strain>
    </source>
</reference>
<dbReference type="Proteomes" id="UP000664628">
    <property type="component" value="Unassembled WGS sequence"/>
</dbReference>
<dbReference type="EMBL" id="JAFMYW010000009">
    <property type="protein sequence ID" value="MBO0952015.1"/>
    <property type="molecule type" value="Genomic_DNA"/>
</dbReference>
<evidence type="ECO:0000313" key="2">
    <source>
        <dbReference type="Proteomes" id="UP000664628"/>
    </source>
</evidence>
<name>A0ABS3JPT1_9BACT</name>
<gene>
    <name evidence="1" type="ORF">J2I46_25765</name>
</gene>